<dbReference type="Gene3D" id="1.20.1300.10">
    <property type="entry name" value="Fumarate reductase/succinate dehydrogenase, transmembrane subunit"/>
    <property type="match status" value="1"/>
</dbReference>
<evidence type="ECO:0000313" key="11">
    <source>
        <dbReference type="Proteomes" id="UP000198635"/>
    </source>
</evidence>
<keyword evidence="3 9" id="KW-0812">Transmembrane</keyword>
<feature type="binding site" description="axial binding residue" evidence="8">
    <location>
        <position position="37"/>
    </location>
    <ligand>
        <name>heme b</name>
        <dbReference type="ChEBI" id="CHEBI:60344"/>
        <label>bD</label>
    </ligand>
    <ligandPart>
        <name>Fe</name>
        <dbReference type="ChEBI" id="CHEBI:18248"/>
    </ligandPart>
</feature>
<evidence type="ECO:0000256" key="4">
    <source>
        <dbReference type="ARBA" id="ARBA00022723"/>
    </source>
</evidence>
<dbReference type="Pfam" id="PF01127">
    <property type="entry name" value="Sdh_cyt"/>
    <property type="match status" value="1"/>
</dbReference>
<keyword evidence="2 8" id="KW-0349">Heme</keyword>
<evidence type="ECO:0000256" key="5">
    <source>
        <dbReference type="ARBA" id="ARBA00022989"/>
    </source>
</evidence>
<dbReference type="AlphaFoldDB" id="A0A1I3MM11"/>
<feature type="transmembrane region" description="Helical" evidence="9">
    <location>
        <begin position="192"/>
        <end position="212"/>
    </location>
</feature>
<dbReference type="SUPFAM" id="SSF81343">
    <property type="entry name" value="Fumarate reductase respiratory complex transmembrane subunits"/>
    <property type="match status" value="1"/>
</dbReference>
<sequence>MSVDATMHVVRPGRRDAYLDWLQMLTGAGLVLFIAFHTLLTASIIFGAGALDGVAGALEALHLDTLAHIFVPILFFMHFVIAARKIPFRFEGQEAIWRNARLLNHRDTWLWIVQAGSAMIILVLGAIHMWTNINDTAILAATSTVRVQSGGWLIFYLVLIPLVQLHVFIGVYRIGVKWGFITDATRPKVVKILTIAFGCVLAIALIALARYATMTV</sequence>
<keyword evidence="11" id="KW-1185">Reference proteome</keyword>
<evidence type="ECO:0000256" key="2">
    <source>
        <dbReference type="ARBA" id="ARBA00022617"/>
    </source>
</evidence>
<reference evidence="11" key="1">
    <citation type="submission" date="2016-10" db="EMBL/GenBank/DDBJ databases">
        <authorList>
            <person name="Varghese N."/>
            <person name="Submissions S."/>
        </authorList>
    </citation>
    <scope>NUCLEOTIDE SEQUENCE [LARGE SCALE GENOMIC DNA]</scope>
    <source>
        <strain evidence="11">DSM 5918</strain>
    </source>
</reference>
<evidence type="ECO:0000256" key="1">
    <source>
        <dbReference type="ARBA" id="ARBA00004370"/>
    </source>
</evidence>
<evidence type="ECO:0000256" key="8">
    <source>
        <dbReference type="PIRSR" id="PIRSR000177-1"/>
    </source>
</evidence>
<dbReference type="EMBL" id="FORX01000001">
    <property type="protein sequence ID" value="SFI98009.1"/>
    <property type="molecule type" value="Genomic_DNA"/>
</dbReference>
<feature type="binding site" description="axial binding residue" evidence="8">
    <location>
        <position position="78"/>
    </location>
    <ligand>
        <name>heme b</name>
        <dbReference type="ChEBI" id="CHEBI:60344"/>
        <label>bD</label>
    </ligand>
    <ligandPart>
        <name>Fe</name>
        <dbReference type="ChEBI" id="CHEBI:18248"/>
    </ligandPart>
</feature>
<dbReference type="Proteomes" id="UP000198635">
    <property type="component" value="Unassembled WGS sequence"/>
</dbReference>
<dbReference type="InterPro" id="IPR034804">
    <property type="entry name" value="SQR/QFR_C/D"/>
</dbReference>
<evidence type="ECO:0000256" key="9">
    <source>
        <dbReference type="SAM" id="Phobius"/>
    </source>
</evidence>
<organism evidence="10 11">
    <name type="scientific">Desulfomicrobium apsheronum</name>
    <dbReference type="NCBI Taxonomy" id="52560"/>
    <lineage>
        <taxon>Bacteria</taxon>
        <taxon>Pseudomonadati</taxon>
        <taxon>Thermodesulfobacteriota</taxon>
        <taxon>Desulfovibrionia</taxon>
        <taxon>Desulfovibrionales</taxon>
        <taxon>Desulfomicrobiaceae</taxon>
        <taxon>Desulfomicrobium</taxon>
    </lineage>
</organism>
<dbReference type="PIRSF" id="PIRSF000177">
    <property type="entry name" value="Fumar_rd_cyt_b"/>
    <property type="match status" value="1"/>
</dbReference>
<dbReference type="GO" id="GO:0006099">
    <property type="term" value="P:tricarboxylic acid cycle"/>
    <property type="evidence" value="ECO:0007669"/>
    <property type="project" value="InterPro"/>
</dbReference>
<comment type="subcellular location">
    <subcellularLocation>
        <location evidence="1">Membrane</location>
    </subcellularLocation>
</comment>
<dbReference type="RefSeq" id="WP_092372123.1">
    <property type="nucleotide sequence ID" value="NZ_FORX01000001.1"/>
</dbReference>
<dbReference type="InterPro" id="IPR000701">
    <property type="entry name" value="SuccDH_FuR_B_TM-su"/>
</dbReference>
<evidence type="ECO:0000256" key="3">
    <source>
        <dbReference type="ARBA" id="ARBA00022692"/>
    </source>
</evidence>
<feature type="transmembrane region" description="Helical" evidence="9">
    <location>
        <begin position="66"/>
        <end position="87"/>
    </location>
</feature>
<dbReference type="InterPro" id="IPR004224">
    <property type="entry name" value="Fum_red_B_TM"/>
</dbReference>
<evidence type="ECO:0000256" key="7">
    <source>
        <dbReference type="ARBA" id="ARBA00023136"/>
    </source>
</evidence>
<feature type="binding site" description="axial binding residue" evidence="8">
    <location>
        <position position="166"/>
    </location>
    <ligand>
        <name>heme b</name>
        <dbReference type="ChEBI" id="CHEBI:60344"/>
        <label>bD</label>
    </ligand>
    <ligandPart>
        <name>Fe</name>
        <dbReference type="ChEBI" id="CHEBI:18248"/>
    </ligandPart>
</feature>
<accession>A0A1I3MM11</accession>
<keyword evidence="5 9" id="KW-1133">Transmembrane helix</keyword>
<dbReference type="GO" id="GO:0046872">
    <property type="term" value="F:metal ion binding"/>
    <property type="evidence" value="ECO:0007669"/>
    <property type="project" value="UniProtKB-KW"/>
</dbReference>
<keyword evidence="7 9" id="KW-0472">Membrane</keyword>
<keyword evidence="6 8" id="KW-0408">Iron</keyword>
<feature type="transmembrane region" description="Helical" evidence="9">
    <location>
        <begin position="108"/>
        <end position="130"/>
    </location>
</feature>
<evidence type="ECO:0000313" key="10">
    <source>
        <dbReference type="EMBL" id="SFI98009.1"/>
    </source>
</evidence>
<dbReference type="STRING" id="52560.SAMN04488082_10115"/>
<dbReference type="GO" id="GO:0016020">
    <property type="term" value="C:membrane"/>
    <property type="evidence" value="ECO:0007669"/>
    <property type="project" value="UniProtKB-SubCell"/>
</dbReference>
<feature type="binding site" description="axial binding residue" evidence="8">
    <location>
        <position position="128"/>
    </location>
    <ligand>
        <name>heme b</name>
        <dbReference type="ChEBI" id="CHEBI:60344"/>
        <label>bD</label>
    </ligand>
    <ligandPart>
        <name>Fe</name>
        <dbReference type="ChEBI" id="CHEBI:18248"/>
    </ligandPart>
</feature>
<dbReference type="OrthoDB" id="5345350at2"/>
<feature type="transmembrane region" description="Helical" evidence="9">
    <location>
        <begin position="150"/>
        <end position="172"/>
    </location>
</feature>
<name>A0A1I3MM11_9BACT</name>
<feature type="transmembrane region" description="Helical" evidence="9">
    <location>
        <begin position="21"/>
        <end position="46"/>
    </location>
</feature>
<protein>
    <submittedName>
        <fullName evidence="10">Succinate dehydrogenase subunit C</fullName>
    </submittedName>
</protein>
<proteinExistence type="predicted"/>
<gene>
    <name evidence="10" type="ORF">SAMN04488082_10115</name>
</gene>
<keyword evidence="4 8" id="KW-0479">Metal-binding</keyword>
<evidence type="ECO:0000256" key="6">
    <source>
        <dbReference type="ARBA" id="ARBA00023004"/>
    </source>
</evidence>